<dbReference type="PANTHER" id="PTHR11705:SF143">
    <property type="entry name" value="SLL0236 PROTEIN"/>
    <property type="match status" value="1"/>
</dbReference>
<evidence type="ECO:0000256" key="4">
    <source>
        <dbReference type="ARBA" id="ARBA00022801"/>
    </source>
</evidence>
<dbReference type="CDD" id="cd06240">
    <property type="entry name" value="M14-like"/>
    <property type="match status" value="1"/>
</dbReference>
<gene>
    <name evidence="9" type="ORF">K5L01_07615</name>
</gene>
<dbReference type="Proteomes" id="UP001431235">
    <property type="component" value="Unassembled WGS sequence"/>
</dbReference>
<evidence type="ECO:0000313" key="10">
    <source>
        <dbReference type="Proteomes" id="UP001431235"/>
    </source>
</evidence>
<dbReference type="PANTHER" id="PTHR11705">
    <property type="entry name" value="PROTEASE FAMILY M14 CARBOXYPEPTIDASE A,B"/>
    <property type="match status" value="1"/>
</dbReference>
<evidence type="ECO:0000256" key="5">
    <source>
        <dbReference type="ARBA" id="ARBA00022833"/>
    </source>
</evidence>
<keyword evidence="5" id="KW-0862">Zinc</keyword>
<keyword evidence="3" id="KW-0645">Protease</keyword>
<dbReference type="SUPFAM" id="SSF53187">
    <property type="entry name" value="Zn-dependent exopeptidases"/>
    <property type="match status" value="1"/>
</dbReference>
<dbReference type="EMBL" id="JAIKTS010000001">
    <property type="protein sequence ID" value="MCL7714506.1"/>
    <property type="molecule type" value="Genomic_DNA"/>
</dbReference>
<organism evidence="9 10">
    <name type="scientific">Stenotrophomonas mori</name>
    <dbReference type="NCBI Taxonomy" id="2871096"/>
    <lineage>
        <taxon>Bacteria</taxon>
        <taxon>Pseudomonadati</taxon>
        <taxon>Pseudomonadota</taxon>
        <taxon>Gammaproteobacteria</taxon>
        <taxon>Lysobacterales</taxon>
        <taxon>Lysobacteraceae</taxon>
        <taxon>Stenotrophomonas</taxon>
    </lineage>
</organism>
<feature type="signal peptide" evidence="7">
    <location>
        <begin position="1"/>
        <end position="27"/>
    </location>
</feature>
<comment type="cofactor">
    <cofactor evidence="1">
        <name>Zn(2+)</name>
        <dbReference type="ChEBI" id="CHEBI:29105"/>
    </cofactor>
</comment>
<dbReference type="Pfam" id="PF00246">
    <property type="entry name" value="Peptidase_M14"/>
    <property type="match status" value="1"/>
</dbReference>
<dbReference type="SMART" id="SM00631">
    <property type="entry name" value="Zn_pept"/>
    <property type="match status" value="1"/>
</dbReference>
<evidence type="ECO:0000256" key="3">
    <source>
        <dbReference type="ARBA" id="ARBA00022670"/>
    </source>
</evidence>
<evidence type="ECO:0000259" key="8">
    <source>
        <dbReference type="SMART" id="SM00631"/>
    </source>
</evidence>
<accession>A0ABT0SGR2</accession>
<evidence type="ECO:0000256" key="2">
    <source>
        <dbReference type="ARBA" id="ARBA00005988"/>
    </source>
</evidence>
<name>A0ABT0SGR2_9GAMM</name>
<protein>
    <recommendedName>
        <fullName evidence="8">Peptidase M14 domain-containing protein</fullName>
    </recommendedName>
</protein>
<dbReference type="InterPro" id="IPR000834">
    <property type="entry name" value="Peptidase_M14"/>
</dbReference>
<keyword evidence="6" id="KW-0482">Metalloprotease</keyword>
<evidence type="ECO:0000256" key="6">
    <source>
        <dbReference type="ARBA" id="ARBA00023049"/>
    </source>
</evidence>
<comment type="caution">
    <text evidence="9">The sequence shown here is derived from an EMBL/GenBank/DDBJ whole genome shotgun (WGS) entry which is preliminary data.</text>
</comment>
<feature type="chain" id="PRO_5046780753" description="Peptidase M14 domain-containing protein" evidence="7">
    <location>
        <begin position="28"/>
        <end position="912"/>
    </location>
</feature>
<comment type="similarity">
    <text evidence="2">Belongs to the peptidase M14 family.</text>
</comment>
<evidence type="ECO:0000313" key="9">
    <source>
        <dbReference type="EMBL" id="MCL7714506.1"/>
    </source>
</evidence>
<dbReference type="Gene3D" id="3.40.630.10">
    <property type="entry name" value="Zn peptidases"/>
    <property type="match status" value="1"/>
</dbReference>
<keyword evidence="7" id="KW-0732">Signal</keyword>
<evidence type="ECO:0000256" key="1">
    <source>
        <dbReference type="ARBA" id="ARBA00001947"/>
    </source>
</evidence>
<feature type="domain" description="Peptidase M14" evidence="8">
    <location>
        <begin position="46"/>
        <end position="336"/>
    </location>
</feature>
<sequence length="912" mass="99967">MVRRARHGRRRATLALALAALAAVAQAAVPAPKEHFGFTIGDDYMLATYTQTEAYFRKIAASSDRFRLVELGETSEGRPQLMLVASSPANLAKLDEYRDISERLARARDDEAVARRLAEQGKAVVWIDGGLHANETVGAHQLIETVWQLASRDDAETRRILDDTIVLLVHANPDGQELYSSWYMRESEPSKRVLDKPPRLYQKYAGHDNNRDFYMAALQETRNLNLAMYTRWYPQIVYNHHQTSPKGTVIVIPPYRDPYNYNIDAMIPVGLEALGSAMNLRYLQENKPGAVSKGGSVYSTWWNGGLRTMPYFHNMLGVLTEITGNPTPMQIPFLPERQLPDSNLPAPVPAQTWHFRQSIDYSLTANWALLDYASRNREQLLWNIYRMGRNSIERGSADYWTASPSALAAAKEAAARNAPGQVGLEAAQVESMLRRPEQRDPRGYIIPAGQADFPTATAFVNALQLAGVEVQRASRPFTVAGRKYAAGSYVVKADQAFRPHLRDMFEPQDHPHDFEYDGGPPIAPYDSAGWTLALQMGVAFDRVLEGFDGPFEPLPAGQLQVPADAPVPASNSGYVLDARANNSVIAVNRLLKAGVAVQRLPARDGAFFVPRATPEAMASALHGTGVVATAAGRGVGEGVPVRAPRIALWDHYGGSMISGWTRLVLENFGFDYEVVYPRQILQGDLRRRFDVVILPSGALPLPEALAIEGKAGRTQKSPDPAGIPAEFHPMLGELEGEPALAALRGFLQEGGHVVATGSSSGLALQLGLPLQSHLRVKEGDGRLRPLNPREYYIPGSVLEVAVDKSQPVAWGLPARLDVYFSDGRWDNAPVFDLPAGRDDIRPLLRFDSAAPLRSGWAWGQGYLEGGVLAAEADVGPGRLTFFGTDITFRSQTHGSFKLLFNSLLQAGAGAVD</sequence>
<proteinExistence type="inferred from homology"/>
<keyword evidence="10" id="KW-1185">Reference proteome</keyword>
<reference evidence="9 10" key="1">
    <citation type="submission" date="2021-08" db="EMBL/GenBank/DDBJ databases">
        <title>Novel members of of the genus Stenotrophomonas from differernt environment.</title>
        <authorList>
            <person name="Deng Y."/>
        </authorList>
    </citation>
    <scope>NUCLEOTIDE SEQUENCE [LARGE SCALE GENOMIC DNA]</scope>
    <source>
        <strain evidence="9 10">CPCC 101365</strain>
    </source>
</reference>
<keyword evidence="4" id="KW-0378">Hydrolase</keyword>
<evidence type="ECO:0000256" key="7">
    <source>
        <dbReference type="SAM" id="SignalP"/>
    </source>
</evidence>